<comment type="caution">
    <text evidence="2">The sequence shown here is derived from an EMBL/GenBank/DDBJ whole genome shotgun (WGS) entry which is preliminary data.</text>
</comment>
<proteinExistence type="predicted"/>
<dbReference type="PROSITE" id="PS51746">
    <property type="entry name" value="PPM_2"/>
    <property type="match status" value="1"/>
</dbReference>
<reference evidence="2 3" key="1">
    <citation type="submission" date="2020-08" db="EMBL/GenBank/DDBJ databases">
        <title>Sequencing the genomes of 1000 actinobacteria strains.</title>
        <authorList>
            <person name="Klenk H.-P."/>
        </authorList>
    </citation>
    <scope>NUCLEOTIDE SEQUENCE [LARGE SCALE GENOMIC DNA]</scope>
    <source>
        <strain evidence="2 3">DSM 105784</strain>
    </source>
</reference>
<dbReference type="InterPro" id="IPR036457">
    <property type="entry name" value="PPM-type-like_dom_sf"/>
</dbReference>
<dbReference type="AlphaFoldDB" id="A0A841AHJ1"/>
<dbReference type="InterPro" id="IPR015655">
    <property type="entry name" value="PP2C"/>
</dbReference>
<accession>A0A841AHJ1</accession>
<organism evidence="2 3">
    <name type="scientific">Conyzicola lurida</name>
    <dbReference type="NCBI Taxonomy" id="1172621"/>
    <lineage>
        <taxon>Bacteria</taxon>
        <taxon>Bacillati</taxon>
        <taxon>Actinomycetota</taxon>
        <taxon>Actinomycetes</taxon>
        <taxon>Micrococcales</taxon>
        <taxon>Microbacteriaceae</taxon>
        <taxon>Conyzicola</taxon>
    </lineage>
</organism>
<dbReference type="RefSeq" id="WP_184234231.1">
    <property type="nucleotide sequence ID" value="NZ_JACHMJ010000001.1"/>
</dbReference>
<dbReference type="Gene3D" id="3.60.40.10">
    <property type="entry name" value="PPM-type phosphatase domain"/>
    <property type="match status" value="1"/>
</dbReference>
<protein>
    <submittedName>
        <fullName evidence="2">Protein phosphatase</fullName>
        <ecNumber evidence="2">3.1.3.16</ecNumber>
    </submittedName>
</protein>
<dbReference type="PANTHER" id="PTHR47992">
    <property type="entry name" value="PROTEIN PHOSPHATASE"/>
    <property type="match status" value="1"/>
</dbReference>
<dbReference type="Pfam" id="PF13672">
    <property type="entry name" value="PP2C_2"/>
    <property type="match status" value="1"/>
</dbReference>
<dbReference type="GO" id="GO:0004722">
    <property type="term" value="F:protein serine/threonine phosphatase activity"/>
    <property type="evidence" value="ECO:0007669"/>
    <property type="project" value="UniProtKB-EC"/>
</dbReference>
<sequence length="281" mass="29672">MTEIGASTPEFAIPLPGDEGTDRGEIRLAWAAVTDVGRRRAANEDSFIAAPPIFAIADGMGGHLAGDRASAAVVSRLAEARESDFLPPEAIERALEKATDDIEIISDGSELGVGTTVTGAVLTMLDGDPYFAIFNIGDSRVYRFERNELAQVTVDHSLVQQLVEQGVITQAQAHNHPDGNVITRAVGFQAQPTPDYWLLPLQAGLRLLVCSDGLTGELDDDRIRLHMAAGLSADETAGALVDAALASGGRDNVTVLVVDVIAVPLSADFGQTAPRATHRVL</sequence>
<dbReference type="EMBL" id="JACHMJ010000001">
    <property type="protein sequence ID" value="MBB5842697.1"/>
    <property type="molecule type" value="Genomic_DNA"/>
</dbReference>
<name>A0A841AHJ1_9MICO</name>
<evidence type="ECO:0000313" key="2">
    <source>
        <dbReference type="EMBL" id="MBB5842697.1"/>
    </source>
</evidence>
<gene>
    <name evidence="2" type="ORF">HD599_001020</name>
</gene>
<keyword evidence="3" id="KW-1185">Reference proteome</keyword>
<dbReference type="Proteomes" id="UP000536685">
    <property type="component" value="Unassembled WGS sequence"/>
</dbReference>
<keyword evidence="2" id="KW-0378">Hydrolase</keyword>
<dbReference type="SUPFAM" id="SSF81606">
    <property type="entry name" value="PP2C-like"/>
    <property type="match status" value="1"/>
</dbReference>
<evidence type="ECO:0000259" key="1">
    <source>
        <dbReference type="PROSITE" id="PS51746"/>
    </source>
</evidence>
<dbReference type="SMART" id="SM00331">
    <property type="entry name" value="PP2C_SIG"/>
    <property type="match status" value="1"/>
</dbReference>
<feature type="domain" description="PPM-type phosphatase" evidence="1">
    <location>
        <begin position="29"/>
        <end position="260"/>
    </location>
</feature>
<dbReference type="EC" id="3.1.3.16" evidence="2"/>
<dbReference type="SMART" id="SM00332">
    <property type="entry name" value="PP2Cc"/>
    <property type="match status" value="1"/>
</dbReference>
<dbReference type="InterPro" id="IPR001932">
    <property type="entry name" value="PPM-type_phosphatase-like_dom"/>
</dbReference>
<evidence type="ECO:0000313" key="3">
    <source>
        <dbReference type="Proteomes" id="UP000536685"/>
    </source>
</evidence>
<dbReference type="CDD" id="cd00143">
    <property type="entry name" value="PP2Cc"/>
    <property type="match status" value="1"/>
</dbReference>